<feature type="region of interest" description="Disordered" evidence="1">
    <location>
        <begin position="1"/>
        <end position="39"/>
    </location>
</feature>
<name>A0A2T0PVM4_9ACTN</name>
<dbReference type="Proteomes" id="UP000237846">
    <property type="component" value="Unassembled WGS sequence"/>
</dbReference>
<evidence type="ECO:0000313" key="3">
    <source>
        <dbReference type="Proteomes" id="UP000237846"/>
    </source>
</evidence>
<sequence length="39" mass="4045">MTTQPDPRRRADDATVHARAAAARAAIHGGPIPGEDPTP</sequence>
<organism evidence="2 3">
    <name type="scientific">Allonocardiopsis opalescens</name>
    <dbReference type="NCBI Taxonomy" id="1144618"/>
    <lineage>
        <taxon>Bacteria</taxon>
        <taxon>Bacillati</taxon>
        <taxon>Actinomycetota</taxon>
        <taxon>Actinomycetes</taxon>
        <taxon>Streptosporangiales</taxon>
        <taxon>Allonocardiopsis</taxon>
    </lineage>
</organism>
<keyword evidence="3" id="KW-1185">Reference proteome</keyword>
<evidence type="ECO:0000256" key="1">
    <source>
        <dbReference type="SAM" id="MobiDB-lite"/>
    </source>
</evidence>
<dbReference type="AlphaFoldDB" id="A0A2T0PVM4"/>
<protein>
    <submittedName>
        <fullName evidence="2">Uncharacterized protein</fullName>
    </submittedName>
</protein>
<evidence type="ECO:0000313" key="2">
    <source>
        <dbReference type="EMBL" id="PRX95596.1"/>
    </source>
</evidence>
<accession>A0A2T0PVM4</accession>
<feature type="compositionally biased region" description="Low complexity" evidence="1">
    <location>
        <begin position="17"/>
        <end position="26"/>
    </location>
</feature>
<proteinExistence type="predicted"/>
<feature type="compositionally biased region" description="Basic and acidic residues" evidence="1">
    <location>
        <begin position="1"/>
        <end position="16"/>
    </location>
</feature>
<reference evidence="2 3" key="1">
    <citation type="submission" date="2018-03" db="EMBL/GenBank/DDBJ databases">
        <title>Genomic Encyclopedia of Archaeal and Bacterial Type Strains, Phase II (KMG-II): from individual species to whole genera.</title>
        <authorList>
            <person name="Goeker M."/>
        </authorList>
    </citation>
    <scope>NUCLEOTIDE SEQUENCE [LARGE SCALE GENOMIC DNA]</scope>
    <source>
        <strain evidence="2 3">DSM 45601</strain>
    </source>
</reference>
<comment type="caution">
    <text evidence="2">The sequence shown here is derived from an EMBL/GenBank/DDBJ whole genome shotgun (WGS) entry which is preliminary data.</text>
</comment>
<gene>
    <name evidence="2" type="ORF">CLV72_109205</name>
</gene>
<dbReference type="EMBL" id="PVZC01000009">
    <property type="protein sequence ID" value="PRX95596.1"/>
    <property type="molecule type" value="Genomic_DNA"/>
</dbReference>